<feature type="transmembrane region" description="Helical" evidence="1">
    <location>
        <begin position="12"/>
        <end position="36"/>
    </location>
</feature>
<evidence type="ECO:0000313" key="3">
    <source>
        <dbReference type="EMBL" id="TWT69193.1"/>
    </source>
</evidence>
<comment type="caution">
    <text evidence="3">The sequence shown here is derived from an EMBL/GenBank/DDBJ whole genome shotgun (WGS) entry which is preliminary data.</text>
</comment>
<feature type="domain" description="DUF1559" evidence="2">
    <location>
        <begin position="37"/>
        <end position="326"/>
    </location>
</feature>
<dbReference type="AlphaFoldDB" id="A0A5C5Y3A2"/>
<dbReference type="OrthoDB" id="273217at2"/>
<dbReference type="PANTHER" id="PTHR30093">
    <property type="entry name" value="GENERAL SECRETION PATHWAY PROTEIN G"/>
    <property type="match status" value="1"/>
</dbReference>
<name>A0A5C5Y3A2_9PLAN</name>
<keyword evidence="4" id="KW-1185">Reference proteome</keyword>
<protein>
    <recommendedName>
        <fullName evidence="2">DUF1559 domain-containing protein</fullName>
    </recommendedName>
</protein>
<evidence type="ECO:0000259" key="2">
    <source>
        <dbReference type="Pfam" id="PF07596"/>
    </source>
</evidence>
<dbReference type="SUPFAM" id="SSF54523">
    <property type="entry name" value="Pili subunits"/>
    <property type="match status" value="1"/>
</dbReference>
<sequence length="337" mass="36192">MIRHLYHSRRGGSVVELLVVFSIGSIVVSILLVSVASSRASARRVECTNNLRQVCLALSQFESAFGHLPSMGHFVENDRRRKFSIPKHTRLSGIWKILPYLDHTELSEAAKRYPLVHSVDTIPFSAIGPRRETSVSTLLCPADSADGGNNIRFCAGSQPFASEIASSNLRSEDEGAFGGSGLRLSQVRGGLSHTAAISERIIGSGYASGTMITHGDVWAANIRGGTIKSELDATLLHEIGVELAASPPRQFIGVAGRNWAYAGKAFTLYDHIARPNENIVAIVQGTHSNPFGSYLGMVSATSLHPGGVNIGRLDGAIEFVSEEVDLTVFRRLGSIGK</sequence>
<dbReference type="PANTHER" id="PTHR30093:SF2">
    <property type="entry name" value="TYPE II SECRETION SYSTEM PROTEIN H"/>
    <property type="match status" value="1"/>
</dbReference>
<reference evidence="3 4" key="1">
    <citation type="submission" date="2019-02" db="EMBL/GenBank/DDBJ databases">
        <title>Deep-cultivation of Planctomycetes and their phenomic and genomic characterization uncovers novel biology.</title>
        <authorList>
            <person name="Wiegand S."/>
            <person name="Jogler M."/>
            <person name="Boedeker C."/>
            <person name="Pinto D."/>
            <person name="Vollmers J."/>
            <person name="Rivas-Marin E."/>
            <person name="Kohn T."/>
            <person name="Peeters S.H."/>
            <person name="Heuer A."/>
            <person name="Rast P."/>
            <person name="Oberbeckmann S."/>
            <person name="Bunk B."/>
            <person name="Jeske O."/>
            <person name="Meyerdierks A."/>
            <person name="Storesund J.E."/>
            <person name="Kallscheuer N."/>
            <person name="Luecker S."/>
            <person name="Lage O.M."/>
            <person name="Pohl T."/>
            <person name="Merkel B.J."/>
            <person name="Hornburger P."/>
            <person name="Mueller R.-W."/>
            <person name="Bruemmer F."/>
            <person name="Labrenz M."/>
            <person name="Spormann A.M."/>
            <person name="Op Den Camp H."/>
            <person name="Overmann J."/>
            <person name="Amann R."/>
            <person name="Jetten M.S.M."/>
            <person name="Mascher T."/>
            <person name="Medema M.H."/>
            <person name="Devos D.P."/>
            <person name="Kaster A.-K."/>
            <person name="Ovreas L."/>
            <person name="Rohde M."/>
            <person name="Galperin M.Y."/>
            <person name="Jogler C."/>
        </authorList>
    </citation>
    <scope>NUCLEOTIDE SEQUENCE [LARGE SCALE GENOMIC DNA]</scope>
    <source>
        <strain evidence="3 4">Pan14r</strain>
    </source>
</reference>
<dbReference type="Proteomes" id="UP000317238">
    <property type="component" value="Unassembled WGS sequence"/>
</dbReference>
<dbReference type="RefSeq" id="WP_146438733.1">
    <property type="nucleotide sequence ID" value="NZ_SJPL01000001.1"/>
</dbReference>
<dbReference type="Pfam" id="PF07596">
    <property type="entry name" value="SBP_bac_10"/>
    <property type="match status" value="1"/>
</dbReference>
<gene>
    <name evidence="3" type="ORF">Pan14r_14780</name>
</gene>
<keyword evidence="1" id="KW-0472">Membrane</keyword>
<proteinExistence type="predicted"/>
<dbReference type="EMBL" id="SJPL01000001">
    <property type="protein sequence ID" value="TWT69193.1"/>
    <property type="molecule type" value="Genomic_DNA"/>
</dbReference>
<dbReference type="InterPro" id="IPR045584">
    <property type="entry name" value="Pilin-like"/>
</dbReference>
<evidence type="ECO:0000256" key="1">
    <source>
        <dbReference type="SAM" id="Phobius"/>
    </source>
</evidence>
<evidence type="ECO:0000313" key="4">
    <source>
        <dbReference type="Proteomes" id="UP000317238"/>
    </source>
</evidence>
<organism evidence="3 4">
    <name type="scientific">Crateriforma conspicua</name>
    <dbReference type="NCBI Taxonomy" id="2527996"/>
    <lineage>
        <taxon>Bacteria</taxon>
        <taxon>Pseudomonadati</taxon>
        <taxon>Planctomycetota</taxon>
        <taxon>Planctomycetia</taxon>
        <taxon>Planctomycetales</taxon>
        <taxon>Planctomycetaceae</taxon>
        <taxon>Crateriforma</taxon>
    </lineage>
</organism>
<accession>A0A5C5Y3A2</accession>
<dbReference type="InterPro" id="IPR011453">
    <property type="entry name" value="DUF1559"/>
</dbReference>
<keyword evidence="1" id="KW-0812">Transmembrane</keyword>
<keyword evidence="1" id="KW-1133">Transmembrane helix</keyword>